<keyword evidence="2" id="KW-0472">Membrane</keyword>
<feature type="compositionally biased region" description="Low complexity" evidence="1">
    <location>
        <begin position="260"/>
        <end position="276"/>
    </location>
</feature>
<feature type="compositionally biased region" description="Polar residues" evidence="1">
    <location>
        <begin position="233"/>
        <end position="247"/>
    </location>
</feature>
<accession>A0AAQ4DDQ1</accession>
<feature type="region of interest" description="Disordered" evidence="1">
    <location>
        <begin position="233"/>
        <end position="325"/>
    </location>
</feature>
<keyword evidence="6" id="KW-1185">Reference proteome</keyword>
<dbReference type="Pfam" id="PF01683">
    <property type="entry name" value="EB"/>
    <property type="match status" value="1"/>
</dbReference>
<sequence>MYKIYVKVTLVCFPALIVFTYGDFPECDYTHKCRKHDRHAICADGVCVCVNGTHREFASKVIKCNPGRQLNDSCHSSFECAKADDLSRCEAGICRCKPGNHEVSTPLGPKCFPGTTAKPQCDADRPCSSHGFICTPWGICDCRLPGYKAELLFSRWQCIQDPFLFEDRGAVTFLKVSPVPLLVVVIIVAYFGYQRKAKLPPPHRTVREVNRLQQRRIVPLWRGVTFHPTTIATQAAQPQLSSSSTAARTVPSVPQPRPPSIRIVVPQQQQPPGGDLSPPPPYQTAPDEEAPPSYDEAMRAAPSAVAEHVIPLLSDESPTSRRGKS</sequence>
<feature type="domain" description="EB" evidence="4">
    <location>
        <begin position="63"/>
        <end position="103"/>
    </location>
</feature>
<name>A0AAQ4DDQ1_AMBAM</name>
<gene>
    <name evidence="5" type="ORF">V5799_028142</name>
</gene>
<evidence type="ECO:0000256" key="1">
    <source>
        <dbReference type="SAM" id="MobiDB-lite"/>
    </source>
</evidence>
<dbReference type="Proteomes" id="UP001321473">
    <property type="component" value="Unassembled WGS sequence"/>
</dbReference>
<feature type="transmembrane region" description="Helical" evidence="2">
    <location>
        <begin position="173"/>
        <end position="193"/>
    </location>
</feature>
<proteinExistence type="predicted"/>
<evidence type="ECO:0000313" key="6">
    <source>
        <dbReference type="Proteomes" id="UP001321473"/>
    </source>
</evidence>
<feature type="chain" id="PRO_5042983882" description="EB domain-containing protein" evidence="3">
    <location>
        <begin position="23"/>
        <end position="325"/>
    </location>
</feature>
<dbReference type="EMBL" id="JARKHS020032180">
    <property type="protein sequence ID" value="KAK8760591.1"/>
    <property type="molecule type" value="Genomic_DNA"/>
</dbReference>
<evidence type="ECO:0000256" key="3">
    <source>
        <dbReference type="SAM" id="SignalP"/>
    </source>
</evidence>
<evidence type="ECO:0000259" key="4">
    <source>
        <dbReference type="Pfam" id="PF01683"/>
    </source>
</evidence>
<keyword evidence="3" id="KW-0732">Signal</keyword>
<protein>
    <recommendedName>
        <fullName evidence="4">EB domain-containing protein</fullName>
    </recommendedName>
</protein>
<comment type="caution">
    <text evidence="5">The sequence shown here is derived from an EMBL/GenBank/DDBJ whole genome shotgun (WGS) entry which is preliminary data.</text>
</comment>
<dbReference type="AlphaFoldDB" id="A0AAQ4DDQ1"/>
<reference evidence="5 6" key="1">
    <citation type="journal article" date="2023" name="Arcadia Sci">
        <title>De novo assembly of a long-read Amblyomma americanum tick genome.</title>
        <authorList>
            <person name="Chou S."/>
            <person name="Poskanzer K.E."/>
            <person name="Rollins M."/>
            <person name="Thuy-Boun P.S."/>
        </authorList>
    </citation>
    <scope>NUCLEOTIDE SEQUENCE [LARGE SCALE GENOMIC DNA]</scope>
    <source>
        <strain evidence="5">F_SG_1</strain>
        <tissue evidence="5">Salivary glands</tissue>
    </source>
</reference>
<dbReference type="InterPro" id="IPR006149">
    <property type="entry name" value="EB_dom"/>
</dbReference>
<keyword evidence="2" id="KW-0812">Transmembrane</keyword>
<evidence type="ECO:0000256" key="2">
    <source>
        <dbReference type="SAM" id="Phobius"/>
    </source>
</evidence>
<organism evidence="5 6">
    <name type="scientific">Amblyomma americanum</name>
    <name type="common">Lone star tick</name>
    <dbReference type="NCBI Taxonomy" id="6943"/>
    <lineage>
        <taxon>Eukaryota</taxon>
        <taxon>Metazoa</taxon>
        <taxon>Ecdysozoa</taxon>
        <taxon>Arthropoda</taxon>
        <taxon>Chelicerata</taxon>
        <taxon>Arachnida</taxon>
        <taxon>Acari</taxon>
        <taxon>Parasitiformes</taxon>
        <taxon>Ixodida</taxon>
        <taxon>Ixodoidea</taxon>
        <taxon>Ixodidae</taxon>
        <taxon>Amblyomminae</taxon>
        <taxon>Amblyomma</taxon>
    </lineage>
</organism>
<keyword evidence="2" id="KW-1133">Transmembrane helix</keyword>
<feature type="signal peptide" evidence="3">
    <location>
        <begin position="1"/>
        <end position="22"/>
    </location>
</feature>
<evidence type="ECO:0000313" key="5">
    <source>
        <dbReference type="EMBL" id="KAK8760591.1"/>
    </source>
</evidence>